<protein>
    <submittedName>
        <fullName evidence="2">Histidine kinase</fullName>
    </submittedName>
</protein>
<dbReference type="PROSITE" id="PS00018">
    <property type="entry name" value="EF_HAND_1"/>
    <property type="match status" value="2"/>
</dbReference>
<reference evidence="2 3" key="1">
    <citation type="submission" date="2015-07" db="EMBL/GenBank/DDBJ databases">
        <title>Genome sequencing of Kibdelosporangium phytohabitans.</title>
        <authorList>
            <person name="Qin S."/>
            <person name="Xing K."/>
        </authorList>
    </citation>
    <scope>NUCLEOTIDE SEQUENCE [LARGE SCALE GENOMIC DNA]</scope>
    <source>
        <strain evidence="2 3">KLBMP1111</strain>
    </source>
</reference>
<dbReference type="STRING" id="860235.AOZ06_43365"/>
<dbReference type="GO" id="GO:0005509">
    <property type="term" value="F:calcium ion binding"/>
    <property type="evidence" value="ECO:0007669"/>
    <property type="project" value="InterPro"/>
</dbReference>
<dbReference type="InterPro" id="IPR002048">
    <property type="entry name" value="EF_hand_dom"/>
</dbReference>
<proteinExistence type="predicted"/>
<keyword evidence="3" id="KW-1185">Reference proteome</keyword>
<dbReference type="OrthoDB" id="7356823at2"/>
<dbReference type="PROSITE" id="PS50222">
    <property type="entry name" value="EF_HAND_2"/>
    <property type="match status" value="1"/>
</dbReference>
<feature type="domain" description="EF-hand" evidence="1">
    <location>
        <begin position="137"/>
        <end position="172"/>
    </location>
</feature>
<dbReference type="SMART" id="SM00054">
    <property type="entry name" value="EFh"/>
    <property type="match status" value="3"/>
</dbReference>
<keyword evidence="2" id="KW-0418">Kinase</keyword>
<dbReference type="EMBL" id="CP012752">
    <property type="protein sequence ID" value="ALG12794.1"/>
    <property type="molecule type" value="Genomic_DNA"/>
</dbReference>
<dbReference type="Proteomes" id="UP000063699">
    <property type="component" value="Chromosome"/>
</dbReference>
<dbReference type="InterPro" id="IPR011992">
    <property type="entry name" value="EF-hand-dom_pair"/>
</dbReference>
<dbReference type="InterPro" id="IPR018247">
    <property type="entry name" value="EF_Hand_1_Ca_BS"/>
</dbReference>
<dbReference type="AlphaFoldDB" id="A0A0N9HZN4"/>
<keyword evidence="2" id="KW-0808">Transferase</keyword>
<dbReference type="Pfam" id="PF13202">
    <property type="entry name" value="EF-hand_5"/>
    <property type="match status" value="1"/>
</dbReference>
<dbReference type="SUPFAM" id="SSF47473">
    <property type="entry name" value="EF-hand"/>
    <property type="match status" value="1"/>
</dbReference>
<dbReference type="RefSeq" id="WP_054294686.1">
    <property type="nucleotide sequence ID" value="NZ_CP012752.1"/>
</dbReference>
<sequence>MVRTGADFLSAKISRGFDMLDADGNGVLDEDDHVAMGKRSAEALGHSAGSPEQQRIVDVYLRIWREVHLPHLPPGQTAIGREEFIAATAALAGDPAAARATLGAVASAFLEIADIDSDGRITPAEFRTFQHAHFPELSRADADIAFAHLDVDGDGCLTPGEFVDATIGYWTTTDPDAPANWWLGPIRL</sequence>
<gene>
    <name evidence="2" type="ORF">AOZ06_43365</name>
</gene>
<dbReference type="GO" id="GO:0016301">
    <property type="term" value="F:kinase activity"/>
    <property type="evidence" value="ECO:0007669"/>
    <property type="project" value="UniProtKB-KW"/>
</dbReference>
<organism evidence="2 3">
    <name type="scientific">Kibdelosporangium phytohabitans</name>
    <dbReference type="NCBI Taxonomy" id="860235"/>
    <lineage>
        <taxon>Bacteria</taxon>
        <taxon>Bacillati</taxon>
        <taxon>Actinomycetota</taxon>
        <taxon>Actinomycetes</taxon>
        <taxon>Pseudonocardiales</taxon>
        <taxon>Pseudonocardiaceae</taxon>
        <taxon>Kibdelosporangium</taxon>
    </lineage>
</organism>
<dbReference type="KEGG" id="kphy:AOZ06_43365"/>
<evidence type="ECO:0000313" key="3">
    <source>
        <dbReference type="Proteomes" id="UP000063699"/>
    </source>
</evidence>
<accession>A0A0N9HZN4</accession>
<name>A0A0N9HZN4_9PSEU</name>
<evidence type="ECO:0000259" key="1">
    <source>
        <dbReference type="PROSITE" id="PS50222"/>
    </source>
</evidence>
<evidence type="ECO:0000313" key="2">
    <source>
        <dbReference type="EMBL" id="ALG12794.1"/>
    </source>
</evidence>
<dbReference type="CDD" id="cd00051">
    <property type="entry name" value="EFh"/>
    <property type="match status" value="1"/>
</dbReference>
<dbReference type="Gene3D" id="1.10.238.10">
    <property type="entry name" value="EF-hand"/>
    <property type="match status" value="1"/>
</dbReference>